<name>A0A1E4S8D8_CYBJN</name>
<dbReference type="GO" id="GO:0030150">
    <property type="term" value="P:protein import into mitochondrial matrix"/>
    <property type="evidence" value="ECO:0007669"/>
    <property type="project" value="TreeGrafter"/>
</dbReference>
<dbReference type="GO" id="GO:0005741">
    <property type="term" value="C:mitochondrial outer membrane"/>
    <property type="evidence" value="ECO:0007669"/>
    <property type="project" value="UniProtKB-SubCell"/>
</dbReference>
<dbReference type="OMA" id="QWRGDIE"/>
<evidence type="ECO:0000256" key="3">
    <source>
        <dbReference type="ARBA" id="ARBA00022737"/>
    </source>
</evidence>
<dbReference type="InterPro" id="IPR011990">
    <property type="entry name" value="TPR-like_helical_dom_sf"/>
</dbReference>
<feature type="compositionally biased region" description="Basic residues" evidence="11">
    <location>
        <begin position="51"/>
        <end position="66"/>
    </location>
</feature>
<dbReference type="PANTHER" id="PTHR46208:SF1">
    <property type="entry name" value="MITOCHONDRIAL IMPORT RECEPTOR SUBUNIT TOM70"/>
    <property type="match status" value="1"/>
</dbReference>
<feature type="repeat" description="TPR" evidence="10">
    <location>
        <begin position="342"/>
        <end position="375"/>
    </location>
</feature>
<dbReference type="PANTHER" id="PTHR46208">
    <property type="entry name" value="MITOCHONDRIAL IMPORT RECEPTOR SUBUNIT TOM70"/>
    <property type="match status" value="1"/>
</dbReference>
<dbReference type="SMART" id="SM00028">
    <property type="entry name" value="TPR"/>
    <property type="match status" value="7"/>
</dbReference>
<dbReference type="AlphaFoldDB" id="A0A1E4S8D8"/>
<keyword evidence="6" id="KW-1133">Transmembrane helix</keyword>
<dbReference type="STRING" id="983966.A0A1E4S8D8"/>
<dbReference type="GO" id="GO:0008320">
    <property type="term" value="F:protein transmembrane transporter activity"/>
    <property type="evidence" value="ECO:0007669"/>
    <property type="project" value="TreeGrafter"/>
</dbReference>
<dbReference type="EMBL" id="KV453925">
    <property type="protein sequence ID" value="ODV75748.1"/>
    <property type="molecule type" value="Genomic_DNA"/>
</dbReference>
<dbReference type="InterPro" id="IPR019734">
    <property type="entry name" value="TPR_rpt"/>
</dbReference>
<feature type="repeat" description="TPR" evidence="10">
    <location>
        <begin position="95"/>
        <end position="128"/>
    </location>
</feature>
<dbReference type="GeneID" id="30987501"/>
<keyword evidence="7" id="KW-0496">Mitochondrion</keyword>
<dbReference type="Proteomes" id="UP000094389">
    <property type="component" value="Unassembled WGS sequence"/>
</dbReference>
<evidence type="ECO:0000256" key="5">
    <source>
        <dbReference type="ARBA" id="ARBA00022803"/>
    </source>
</evidence>
<dbReference type="Pfam" id="PF13432">
    <property type="entry name" value="TPR_16"/>
    <property type="match status" value="1"/>
</dbReference>
<evidence type="ECO:0000313" key="12">
    <source>
        <dbReference type="EMBL" id="ODV75748.1"/>
    </source>
</evidence>
<keyword evidence="3" id="KW-0677">Repeat</keyword>
<dbReference type="Gene3D" id="1.25.40.10">
    <property type="entry name" value="Tetratricopeptide repeat domain"/>
    <property type="match status" value="2"/>
</dbReference>
<evidence type="ECO:0000256" key="1">
    <source>
        <dbReference type="ARBA" id="ARBA00004572"/>
    </source>
</evidence>
<evidence type="ECO:0000256" key="2">
    <source>
        <dbReference type="ARBA" id="ARBA00022692"/>
    </source>
</evidence>
<evidence type="ECO:0000313" key="13">
    <source>
        <dbReference type="Proteomes" id="UP000094389"/>
    </source>
</evidence>
<keyword evidence="13" id="KW-1185">Reference proteome</keyword>
<dbReference type="Pfam" id="PF13181">
    <property type="entry name" value="TPR_8"/>
    <property type="match status" value="3"/>
</dbReference>
<reference evidence="12 13" key="1">
    <citation type="journal article" date="2016" name="Proc. Natl. Acad. Sci. U.S.A.">
        <title>Comparative genomics of biotechnologically important yeasts.</title>
        <authorList>
            <person name="Riley R."/>
            <person name="Haridas S."/>
            <person name="Wolfe K.H."/>
            <person name="Lopes M.R."/>
            <person name="Hittinger C.T."/>
            <person name="Goeker M."/>
            <person name="Salamov A.A."/>
            <person name="Wisecaver J.H."/>
            <person name="Long T.M."/>
            <person name="Calvey C.H."/>
            <person name="Aerts A.L."/>
            <person name="Barry K.W."/>
            <person name="Choi C."/>
            <person name="Clum A."/>
            <person name="Coughlan A.Y."/>
            <person name="Deshpande S."/>
            <person name="Douglass A.P."/>
            <person name="Hanson S.J."/>
            <person name="Klenk H.-P."/>
            <person name="LaButti K.M."/>
            <person name="Lapidus A."/>
            <person name="Lindquist E.A."/>
            <person name="Lipzen A.M."/>
            <person name="Meier-Kolthoff J.P."/>
            <person name="Ohm R.A."/>
            <person name="Otillar R.P."/>
            <person name="Pangilinan J.L."/>
            <person name="Peng Y."/>
            <person name="Rokas A."/>
            <person name="Rosa C.A."/>
            <person name="Scheuner C."/>
            <person name="Sibirny A.A."/>
            <person name="Slot J.C."/>
            <person name="Stielow J.B."/>
            <person name="Sun H."/>
            <person name="Kurtzman C.P."/>
            <person name="Blackwell M."/>
            <person name="Grigoriev I.V."/>
            <person name="Jeffries T.W."/>
        </authorList>
    </citation>
    <scope>NUCLEOTIDE SEQUENCE [LARGE SCALE GENOMIC DNA]</scope>
    <source>
        <strain evidence="13">ATCC 18201 / CBS 1600 / BCRC 20928 / JCM 3617 / NBRC 0987 / NRRL Y-1542</strain>
    </source>
</reference>
<evidence type="ECO:0000256" key="7">
    <source>
        <dbReference type="ARBA" id="ARBA00023128"/>
    </source>
</evidence>
<dbReference type="PROSITE" id="PS50005">
    <property type="entry name" value="TPR"/>
    <property type="match status" value="3"/>
</dbReference>
<comment type="similarity">
    <text evidence="9">Belongs to the Tom70 family.</text>
</comment>
<sequence>MSDQPVSFFKKHQVAIAATVGVAASAAAAYYVLQQTKSSSTSQASGDSHVKKSKKKHKKSSKKTKKAYPVDGSGDPSVTKEYADSLTEEQKDSIALALKEDGNEYFKNKEFEQAVKYYTAAIALKEDPAFYSNRSACYIALKDFEKVIEDTSTALKLKPDYTKCMLRRATAYEQLGKYEEAMFDLTAATIYGGFNTKPTEQSLERILKTYSYELVADKLKNRVPQLPTASAIASFFAGYSEDQLFDGLPKSTDGLDPSSAEFFLVSAVKKICERSYTGYEEADSFIQQALSVYEATEDKSSEEFKSGYSLALEYSCIFDFLKSDPLKALEEIEKALSLHPRARSYVFKAMIYADRQDVSDAEKCFESALELQPAASDIYYQRGQMYYLFSQLDKAEEDFKKAKELDPKNMYAYIQLACIQYRKEDFAGSEKAFQEAKKLFPTSPEIPNYYGEILADRGEFDKAVEQFIISHKLEDALPKISVGVTPLVNQAALVARQPTSEGLLGAIELLEKATDIDPKSELAKITLAQLKLQVGKTEDAIKLFEEASNLARSLDEKIQATSFAEASKIQVKIHTDPVLGAKIKEMIEQHGGPQALGMMG</sequence>
<dbReference type="GO" id="GO:0030943">
    <property type="term" value="F:mitochondrion targeting sequence binding"/>
    <property type="evidence" value="ECO:0007669"/>
    <property type="project" value="TreeGrafter"/>
</dbReference>
<feature type="compositionally biased region" description="Low complexity" evidence="11">
    <location>
        <begin position="38"/>
        <end position="47"/>
    </location>
</feature>
<keyword evidence="8" id="KW-0472">Membrane</keyword>
<dbReference type="RefSeq" id="XP_020072787.1">
    <property type="nucleotide sequence ID" value="XM_020213105.1"/>
</dbReference>
<evidence type="ECO:0000256" key="11">
    <source>
        <dbReference type="SAM" id="MobiDB-lite"/>
    </source>
</evidence>
<dbReference type="Pfam" id="PF00515">
    <property type="entry name" value="TPR_1"/>
    <property type="match status" value="1"/>
</dbReference>
<evidence type="ECO:0000256" key="10">
    <source>
        <dbReference type="PROSITE-ProRule" id="PRU00339"/>
    </source>
</evidence>
<dbReference type="OrthoDB" id="2942533at2759"/>
<evidence type="ECO:0000256" key="8">
    <source>
        <dbReference type="ARBA" id="ARBA00023136"/>
    </source>
</evidence>
<feature type="repeat" description="TPR" evidence="10">
    <location>
        <begin position="376"/>
        <end position="409"/>
    </location>
</feature>
<proteinExistence type="inferred from homology"/>
<protein>
    <submittedName>
        <fullName evidence="12">TPR-like protein</fullName>
    </submittedName>
</protein>
<dbReference type="GO" id="GO:0045039">
    <property type="term" value="P:protein insertion into mitochondrial inner membrane"/>
    <property type="evidence" value="ECO:0007669"/>
    <property type="project" value="TreeGrafter"/>
</dbReference>
<keyword evidence="2" id="KW-0812">Transmembrane</keyword>
<dbReference type="PROSITE" id="PS50293">
    <property type="entry name" value="TPR_REGION"/>
    <property type="match status" value="1"/>
</dbReference>
<keyword evidence="4" id="KW-1000">Mitochondrion outer membrane</keyword>
<comment type="subcellular location">
    <subcellularLocation>
        <location evidence="1">Mitochondrion outer membrane</location>
        <topology evidence="1">Single-pass membrane protein</topology>
    </subcellularLocation>
</comment>
<evidence type="ECO:0000256" key="9">
    <source>
        <dbReference type="ARBA" id="ARBA00038030"/>
    </source>
</evidence>
<dbReference type="SUPFAM" id="SSF48452">
    <property type="entry name" value="TPR-like"/>
    <property type="match status" value="3"/>
</dbReference>
<evidence type="ECO:0000256" key="4">
    <source>
        <dbReference type="ARBA" id="ARBA00022787"/>
    </source>
</evidence>
<dbReference type="Pfam" id="PF14559">
    <property type="entry name" value="TPR_19"/>
    <property type="match status" value="1"/>
</dbReference>
<gene>
    <name evidence="12" type="ORF">CYBJADRAFT_133372</name>
</gene>
<accession>A0A1E4S8D8</accession>
<organism evidence="12 13">
    <name type="scientific">Cyberlindnera jadinii (strain ATCC 18201 / CBS 1600 / BCRC 20928 / JCM 3617 / NBRC 0987 / NRRL Y-1542)</name>
    <name type="common">Torula yeast</name>
    <name type="synonym">Candida utilis</name>
    <dbReference type="NCBI Taxonomy" id="983966"/>
    <lineage>
        <taxon>Eukaryota</taxon>
        <taxon>Fungi</taxon>
        <taxon>Dikarya</taxon>
        <taxon>Ascomycota</taxon>
        <taxon>Saccharomycotina</taxon>
        <taxon>Saccharomycetes</taxon>
        <taxon>Phaffomycetales</taxon>
        <taxon>Phaffomycetaceae</taxon>
        <taxon>Cyberlindnera</taxon>
    </lineage>
</organism>
<feature type="region of interest" description="Disordered" evidence="11">
    <location>
        <begin position="36"/>
        <end position="84"/>
    </location>
</feature>
<keyword evidence="5 10" id="KW-0802">TPR repeat</keyword>
<evidence type="ECO:0000256" key="6">
    <source>
        <dbReference type="ARBA" id="ARBA00022989"/>
    </source>
</evidence>